<evidence type="ECO:0000313" key="3">
    <source>
        <dbReference type="EMBL" id="XCO76739.1"/>
    </source>
</evidence>
<accession>A0AAU8MYP0</accession>
<dbReference type="InterPro" id="IPR011990">
    <property type="entry name" value="TPR-like_helical_dom_sf"/>
</dbReference>
<dbReference type="EMBL" id="JBANDL010000002">
    <property type="protein sequence ID" value="MEI2453354.1"/>
    <property type="molecule type" value="Genomic_DNA"/>
</dbReference>
<evidence type="ECO:0000313" key="2">
    <source>
        <dbReference type="EMBL" id="MEI2453354.1"/>
    </source>
</evidence>
<gene>
    <name evidence="3" type="ORF">ABU614_08135</name>
    <name evidence="2" type="ORF">V2J18_01540</name>
</gene>
<reference evidence="2 4" key="1">
    <citation type="submission" date="2024-02" db="EMBL/GenBank/DDBJ databases">
        <title>Lysobacter Genome Sequencing and Mining.</title>
        <authorList>
            <person name="Bierman J."/>
            <person name="Walker M.C."/>
        </authorList>
    </citation>
    <scope>NUCLEOTIDE SEQUENCE [LARGE SCALE GENOMIC DNA]</scope>
    <source>
        <strain evidence="2 4">PB6250</strain>
    </source>
</reference>
<dbReference type="Gene3D" id="1.25.40.10">
    <property type="entry name" value="Tetratricopeptide repeat domain"/>
    <property type="match status" value="1"/>
</dbReference>
<dbReference type="AlphaFoldDB" id="A0AAU8MYP0"/>
<dbReference type="Proteomes" id="UP001387215">
    <property type="component" value="Unassembled WGS sequence"/>
</dbReference>
<dbReference type="RefSeq" id="WP_141233339.1">
    <property type="nucleotide sequence ID" value="NZ_CP159925.1"/>
</dbReference>
<keyword evidence="4" id="KW-1185">Reference proteome</keyword>
<dbReference type="SUPFAM" id="SSF48452">
    <property type="entry name" value="TPR-like"/>
    <property type="match status" value="1"/>
</dbReference>
<sequence>MHTDMNAYAPDATGADIDPALPSHADPTALDDVEARALDLANQAIAHQVNGESGEAARHWREAIDLADRGLPGDPIRYWLRSGLAEACFRLGDDAACIAAAAIARAWARQQQAPATALWLGQALFRSGRVDEALDALGEAQALSGTAFAGALDERHREAILARMAALAA</sequence>
<reference evidence="3" key="2">
    <citation type="submission" date="2024-06" db="EMBL/GenBank/DDBJ databases">
        <authorList>
            <person name="Li S."/>
        </authorList>
    </citation>
    <scope>NUCLEOTIDE SEQUENCE</scope>
    <source>
        <strain evidence="3">SR10</strain>
    </source>
</reference>
<protein>
    <recommendedName>
        <fullName evidence="5">Tetratricopeptide repeat protein</fullName>
    </recommendedName>
</protein>
<proteinExistence type="predicted"/>
<evidence type="ECO:0000256" key="1">
    <source>
        <dbReference type="SAM" id="MobiDB-lite"/>
    </source>
</evidence>
<evidence type="ECO:0008006" key="5">
    <source>
        <dbReference type="Google" id="ProtNLM"/>
    </source>
</evidence>
<feature type="region of interest" description="Disordered" evidence="1">
    <location>
        <begin position="1"/>
        <end position="26"/>
    </location>
</feature>
<dbReference type="EMBL" id="CP159925">
    <property type="protein sequence ID" value="XCO76739.1"/>
    <property type="molecule type" value="Genomic_DNA"/>
</dbReference>
<name>A0AAU8MYP0_9GAMM</name>
<organism evidence="3">
    <name type="scientific">Lysobacter firmicutimachus</name>
    <dbReference type="NCBI Taxonomy" id="1792846"/>
    <lineage>
        <taxon>Bacteria</taxon>
        <taxon>Pseudomonadati</taxon>
        <taxon>Pseudomonadota</taxon>
        <taxon>Gammaproteobacteria</taxon>
        <taxon>Lysobacterales</taxon>
        <taxon>Lysobacteraceae</taxon>
        <taxon>Lysobacter</taxon>
    </lineage>
</organism>
<evidence type="ECO:0000313" key="4">
    <source>
        <dbReference type="Proteomes" id="UP001387215"/>
    </source>
</evidence>